<dbReference type="EMBL" id="BPLR01012261">
    <property type="protein sequence ID" value="GIY52606.1"/>
    <property type="molecule type" value="Genomic_DNA"/>
</dbReference>
<accession>A0AAV4U4D3</accession>
<comment type="caution">
    <text evidence="1">The sequence shown here is derived from an EMBL/GenBank/DDBJ whole genome shotgun (WGS) entry which is preliminary data.</text>
</comment>
<reference evidence="1 2" key="1">
    <citation type="submission" date="2021-06" db="EMBL/GenBank/DDBJ databases">
        <title>Caerostris extrusa draft genome.</title>
        <authorList>
            <person name="Kono N."/>
            <person name="Arakawa K."/>
        </authorList>
    </citation>
    <scope>NUCLEOTIDE SEQUENCE [LARGE SCALE GENOMIC DNA]</scope>
</reference>
<gene>
    <name evidence="1" type="ORF">CEXT_712451</name>
</gene>
<evidence type="ECO:0000313" key="1">
    <source>
        <dbReference type="EMBL" id="GIY52606.1"/>
    </source>
</evidence>
<keyword evidence="2" id="KW-1185">Reference proteome</keyword>
<proteinExistence type="predicted"/>
<organism evidence="1 2">
    <name type="scientific">Caerostris extrusa</name>
    <name type="common">Bark spider</name>
    <name type="synonym">Caerostris bankana</name>
    <dbReference type="NCBI Taxonomy" id="172846"/>
    <lineage>
        <taxon>Eukaryota</taxon>
        <taxon>Metazoa</taxon>
        <taxon>Ecdysozoa</taxon>
        <taxon>Arthropoda</taxon>
        <taxon>Chelicerata</taxon>
        <taxon>Arachnida</taxon>
        <taxon>Araneae</taxon>
        <taxon>Araneomorphae</taxon>
        <taxon>Entelegynae</taxon>
        <taxon>Araneoidea</taxon>
        <taxon>Araneidae</taxon>
        <taxon>Caerostris</taxon>
    </lineage>
</organism>
<dbReference type="Proteomes" id="UP001054945">
    <property type="component" value="Unassembled WGS sequence"/>
</dbReference>
<protein>
    <submittedName>
        <fullName evidence="1">Uncharacterized protein</fullName>
    </submittedName>
</protein>
<dbReference type="AlphaFoldDB" id="A0AAV4U4D3"/>
<sequence>MWFDEVTAPSSRTNDILAKGSCLLIIQNIKPLKSPPIILSSRMLPALAKDPKAKLSRSMLLEHRASRGAGYICSSQAPSSTLWFAL</sequence>
<evidence type="ECO:0000313" key="2">
    <source>
        <dbReference type="Proteomes" id="UP001054945"/>
    </source>
</evidence>
<name>A0AAV4U4D3_CAEEX</name>